<dbReference type="SUPFAM" id="SSF56436">
    <property type="entry name" value="C-type lectin-like"/>
    <property type="match status" value="1"/>
</dbReference>
<reference evidence="4" key="1">
    <citation type="submission" date="2023-10" db="EMBL/GenBank/DDBJ databases">
        <title>Genome assembly of Pristionchus species.</title>
        <authorList>
            <person name="Yoshida K."/>
            <person name="Sommer R.J."/>
        </authorList>
    </citation>
    <scope>NUCLEOTIDE SEQUENCE</scope>
    <source>
        <strain evidence="4">RS0144</strain>
    </source>
</reference>
<accession>A0AAV5SNR3</accession>
<dbReference type="SUPFAM" id="SSF53300">
    <property type="entry name" value="vWA-like"/>
    <property type="match status" value="1"/>
</dbReference>
<dbReference type="Gene3D" id="3.10.100.10">
    <property type="entry name" value="Mannose-Binding Protein A, subunit A"/>
    <property type="match status" value="1"/>
</dbReference>
<feature type="chain" id="PRO_5043641269" description="C-type lectin" evidence="1">
    <location>
        <begin position="23"/>
        <end position="733"/>
    </location>
</feature>
<dbReference type="AlphaFoldDB" id="A0AAV5SNR3"/>
<evidence type="ECO:0008006" key="6">
    <source>
        <dbReference type="Google" id="ProtNLM"/>
    </source>
</evidence>
<protein>
    <recommendedName>
        <fullName evidence="6">C-type lectin</fullName>
    </recommendedName>
</protein>
<dbReference type="Pfam" id="PF00059">
    <property type="entry name" value="Lectin_C"/>
    <property type="match status" value="1"/>
</dbReference>
<keyword evidence="5" id="KW-1185">Reference proteome</keyword>
<dbReference type="PANTHER" id="PTHR31024:SF3">
    <property type="entry name" value="C-TYPE LECTIN-RELATED"/>
    <property type="match status" value="1"/>
</dbReference>
<name>A0AAV5SNR3_9BILA</name>
<feature type="domain" description="VWFA" evidence="3">
    <location>
        <begin position="406"/>
        <end position="579"/>
    </location>
</feature>
<dbReference type="Gene3D" id="3.40.50.410">
    <property type="entry name" value="von Willebrand factor, type A domain"/>
    <property type="match status" value="1"/>
</dbReference>
<dbReference type="Pfam" id="PF00092">
    <property type="entry name" value="VWA"/>
    <property type="match status" value="1"/>
</dbReference>
<dbReference type="Proteomes" id="UP001432027">
    <property type="component" value="Unassembled WGS sequence"/>
</dbReference>
<dbReference type="InterPro" id="IPR016187">
    <property type="entry name" value="CTDL_fold"/>
</dbReference>
<feature type="domain" description="C-type lectin" evidence="2">
    <location>
        <begin position="601"/>
        <end position="712"/>
    </location>
</feature>
<feature type="non-terminal residue" evidence="4">
    <location>
        <position position="1"/>
    </location>
</feature>
<dbReference type="SMART" id="SM00327">
    <property type="entry name" value="VWA"/>
    <property type="match status" value="1"/>
</dbReference>
<evidence type="ECO:0000313" key="4">
    <source>
        <dbReference type="EMBL" id="GMS84841.1"/>
    </source>
</evidence>
<evidence type="ECO:0000259" key="2">
    <source>
        <dbReference type="PROSITE" id="PS50041"/>
    </source>
</evidence>
<evidence type="ECO:0000259" key="3">
    <source>
        <dbReference type="PROSITE" id="PS50234"/>
    </source>
</evidence>
<dbReference type="PROSITE" id="PS50041">
    <property type="entry name" value="C_TYPE_LECTIN_2"/>
    <property type="match status" value="1"/>
</dbReference>
<dbReference type="PROSITE" id="PS50234">
    <property type="entry name" value="VWFA"/>
    <property type="match status" value="1"/>
</dbReference>
<dbReference type="InterPro" id="IPR036465">
    <property type="entry name" value="vWFA_dom_sf"/>
</dbReference>
<comment type="caution">
    <text evidence="4">The sequence shown here is derived from an EMBL/GenBank/DDBJ whole genome shotgun (WGS) entry which is preliminary data.</text>
</comment>
<evidence type="ECO:0000313" key="5">
    <source>
        <dbReference type="Proteomes" id="UP001432027"/>
    </source>
</evidence>
<feature type="signal peptide" evidence="1">
    <location>
        <begin position="1"/>
        <end position="22"/>
    </location>
</feature>
<evidence type="ECO:0000256" key="1">
    <source>
        <dbReference type="SAM" id="SignalP"/>
    </source>
</evidence>
<dbReference type="PANTHER" id="PTHR31024">
    <property type="entry name" value="C-TYPE LECTIN"/>
    <property type="match status" value="1"/>
</dbReference>
<dbReference type="SMART" id="SM00034">
    <property type="entry name" value="CLECT"/>
    <property type="match status" value="1"/>
</dbReference>
<dbReference type="CDD" id="cd00037">
    <property type="entry name" value="CLECT"/>
    <property type="match status" value="1"/>
</dbReference>
<dbReference type="InterPro" id="IPR001304">
    <property type="entry name" value="C-type_lectin-like"/>
</dbReference>
<keyword evidence="1" id="KW-0732">Signal</keyword>
<dbReference type="EMBL" id="BTSX01000002">
    <property type="protein sequence ID" value="GMS84841.1"/>
    <property type="molecule type" value="Genomic_DNA"/>
</dbReference>
<dbReference type="InterPro" id="IPR002035">
    <property type="entry name" value="VWF_A"/>
</dbReference>
<proteinExistence type="predicted"/>
<dbReference type="InterPro" id="IPR016186">
    <property type="entry name" value="C-type_lectin-like/link_sf"/>
</dbReference>
<organism evidence="4 5">
    <name type="scientific">Pristionchus entomophagus</name>
    <dbReference type="NCBI Taxonomy" id="358040"/>
    <lineage>
        <taxon>Eukaryota</taxon>
        <taxon>Metazoa</taxon>
        <taxon>Ecdysozoa</taxon>
        <taxon>Nematoda</taxon>
        <taxon>Chromadorea</taxon>
        <taxon>Rhabditida</taxon>
        <taxon>Rhabditina</taxon>
        <taxon>Diplogasteromorpha</taxon>
        <taxon>Diplogasteroidea</taxon>
        <taxon>Neodiplogasteridae</taxon>
        <taxon>Pristionchus</taxon>
    </lineage>
</organism>
<gene>
    <name evidence="4" type="ORF">PENTCL1PPCAC_7016</name>
</gene>
<sequence>FAGMKTLASIAFLLCTLQGVSSFVFSCEEIRAKLINSPRIENTLYACVFLEEGLNANTPYLNSIFLQDQQDKTSYSLSSVAASPTHCIKGSGPWQVVSDRPGDLRCDQEIALLFTSDEKTNYVLATDDDQQYRTGNGRVTFVSPRAGMKIAVNNIDADLTVSTGAGKGPSEFIYELKTWSVWDVPRYFATFDNVLTFDTKAKDVIYYVTAEYRNGWFHRLLISSLGVGEKAVILSSGKSDNLMNKHPEENYVQYNLWQAATANVHGNLVFDPNYSGSINFTVRGDYMNEEQSFTDATIDWKFYASYFEVKYLTSVKPEEVWDNEDTFVIEIEMSDLPTDITPLPGHLTDAPPQIYTEAPEVISTQPPQPPTRKPTDAPVSAVDNYCKCGIVDGWFDNWDAADIWIDLVIILDTSQSMGQSLTEAKSVIESFVSLMTTDITAEFYSRIGVIAVSDTVQVIYNLNMSSSDSLDMISQHKIDKIDVGAAFQAALKMFADGTKMSSYRENAKQVIYYLTNSAPGANMNGVDDFKTDGGIIIVNDFILEGEVADPGLEKLASDNFFFTNLSENFISSLGVFCEANCFCSPSAHPFNDDDLSPRTQANRGCFHPVNNGIPQPKARETCQKEGRSLVSIHDQQKEFFVSGVVSIFGAKKKYWIGLENDQTQWNWDDKSTDPYEDWDKANGQPNTNGGKLSCAYALQGTGFNVNWTAANCAMGGIIYVCESAPCSVGNKNC</sequence>